<comment type="caution">
    <text evidence="2">The sequence shown here is derived from an EMBL/GenBank/DDBJ whole genome shotgun (WGS) entry which is preliminary data.</text>
</comment>
<reference evidence="2 3" key="1">
    <citation type="submission" date="2023-01" db="EMBL/GenBank/DDBJ databases">
        <title>Analysis of 21 Apiospora genomes using comparative genomics revels a genus with tremendous synthesis potential of carbohydrate active enzymes and secondary metabolites.</title>
        <authorList>
            <person name="Sorensen T."/>
        </authorList>
    </citation>
    <scope>NUCLEOTIDE SEQUENCE [LARGE SCALE GENOMIC DNA]</scope>
    <source>
        <strain evidence="2 3">CBS 33761</strain>
    </source>
</reference>
<feature type="domain" description="DUF6546" evidence="1">
    <location>
        <begin position="282"/>
        <end position="476"/>
    </location>
</feature>
<dbReference type="InterPro" id="IPR046676">
    <property type="entry name" value="DUF6546"/>
</dbReference>
<proteinExistence type="predicted"/>
<organism evidence="2 3">
    <name type="scientific">Apiospora rasikravindrae</name>
    <dbReference type="NCBI Taxonomy" id="990691"/>
    <lineage>
        <taxon>Eukaryota</taxon>
        <taxon>Fungi</taxon>
        <taxon>Dikarya</taxon>
        <taxon>Ascomycota</taxon>
        <taxon>Pezizomycotina</taxon>
        <taxon>Sordariomycetes</taxon>
        <taxon>Xylariomycetidae</taxon>
        <taxon>Amphisphaeriales</taxon>
        <taxon>Apiosporaceae</taxon>
        <taxon>Apiospora</taxon>
    </lineage>
</organism>
<gene>
    <name evidence="2" type="ORF">PG993_014184</name>
</gene>
<keyword evidence="3" id="KW-1185">Reference proteome</keyword>
<sequence>MGFEWNDFPQEIRLLIFEALIQDGCSLGPLATVSREWQMKIEQHNFARIKLTPSRLPELDSMTRRNRALVDYIWICLELEDYDCTGCKSCMWSVDGELVKGHAREYRDHGNVTGIMHYLFYILGTWDPSGHLTLDISIHSPSDSKHWFKYLTFMPDTPADKLVGRGGHSIEEMISNSTYHDPHHGWVAGVRHFAPPKHAFRRVFRTIMPWWAELPSVPAVTSLLLRQQTRRKWTEGSLALMVACFPRLEEIHHEPWRHKGSPWKPKDADFRHLVDALRRSNKSLKKLVIFENFNQRYPYPGGRNSVRSSHPASSWNLVMVSRRLEHLAASFVVDASHFFDLKSPKKTWPRLTSLVLTSNLLTPGTSSVETGAMLQAAAAAAMRMPKLEMMEIWNGRKGLAALFQYQAPRDIRPATITWRGTWELAMKPAVIQAWEAVVHLCGGWRLYLVREQVDEAVIKSHADAIHHLKLAGQVMRPISLLQIRAEQKALERLPMVE</sequence>
<evidence type="ECO:0000313" key="2">
    <source>
        <dbReference type="EMBL" id="KAK8017858.1"/>
    </source>
</evidence>
<dbReference type="Pfam" id="PF20183">
    <property type="entry name" value="DUF6546"/>
    <property type="match status" value="1"/>
</dbReference>
<evidence type="ECO:0000259" key="1">
    <source>
        <dbReference type="Pfam" id="PF20183"/>
    </source>
</evidence>
<dbReference type="EMBL" id="JAQQWK010000013">
    <property type="protein sequence ID" value="KAK8017858.1"/>
    <property type="molecule type" value="Genomic_DNA"/>
</dbReference>
<dbReference type="Proteomes" id="UP001444661">
    <property type="component" value="Unassembled WGS sequence"/>
</dbReference>
<evidence type="ECO:0000313" key="3">
    <source>
        <dbReference type="Proteomes" id="UP001444661"/>
    </source>
</evidence>
<accession>A0ABR1RSF6</accession>
<protein>
    <recommendedName>
        <fullName evidence="1">DUF6546 domain-containing protein</fullName>
    </recommendedName>
</protein>
<name>A0ABR1RSF6_9PEZI</name>